<feature type="region of interest" description="Disordered" evidence="2">
    <location>
        <begin position="192"/>
        <end position="215"/>
    </location>
</feature>
<proteinExistence type="predicted"/>
<feature type="region of interest" description="Disordered" evidence="2">
    <location>
        <begin position="410"/>
        <end position="437"/>
    </location>
</feature>
<feature type="region of interest" description="Disordered" evidence="2">
    <location>
        <begin position="231"/>
        <end position="330"/>
    </location>
</feature>
<feature type="compositionally biased region" description="Polar residues" evidence="2">
    <location>
        <begin position="149"/>
        <end position="159"/>
    </location>
</feature>
<evidence type="ECO:0000256" key="1">
    <source>
        <dbReference type="SAM" id="Coils"/>
    </source>
</evidence>
<reference evidence="3 4" key="1">
    <citation type="journal article" date="2018" name="Nat. Ecol. Evol.">
        <title>Pezizomycetes genomes reveal the molecular basis of ectomycorrhizal truffle lifestyle.</title>
        <authorList>
            <person name="Murat C."/>
            <person name="Payen T."/>
            <person name="Noel B."/>
            <person name="Kuo A."/>
            <person name="Morin E."/>
            <person name="Chen J."/>
            <person name="Kohler A."/>
            <person name="Krizsan K."/>
            <person name="Balestrini R."/>
            <person name="Da Silva C."/>
            <person name="Montanini B."/>
            <person name="Hainaut M."/>
            <person name="Levati E."/>
            <person name="Barry K.W."/>
            <person name="Belfiori B."/>
            <person name="Cichocki N."/>
            <person name="Clum A."/>
            <person name="Dockter R.B."/>
            <person name="Fauchery L."/>
            <person name="Guy J."/>
            <person name="Iotti M."/>
            <person name="Le Tacon F."/>
            <person name="Lindquist E.A."/>
            <person name="Lipzen A."/>
            <person name="Malagnac F."/>
            <person name="Mello A."/>
            <person name="Molinier V."/>
            <person name="Miyauchi S."/>
            <person name="Poulain J."/>
            <person name="Riccioni C."/>
            <person name="Rubini A."/>
            <person name="Sitrit Y."/>
            <person name="Splivallo R."/>
            <person name="Traeger S."/>
            <person name="Wang M."/>
            <person name="Zifcakova L."/>
            <person name="Wipf D."/>
            <person name="Zambonelli A."/>
            <person name="Paolocci F."/>
            <person name="Nowrousian M."/>
            <person name="Ottonello S."/>
            <person name="Baldrian P."/>
            <person name="Spatafora J.W."/>
            <person name="Henrissat B."/>
            <person name="Nagy L.G."/>
            <person name="Aury J.M."/>
            <person name="Wincker P."/>
            <person name="Grigoriev I.V."/>
            <person name="Bonfante P."/>
            <person name="Martin F.M."/>
        </authorList>
    </citation>
    <scope>NUCLEOTIDE SEQUENCE [LARGE SCALE GENOMIC DNA]</scope>
    <source>
        <strain evidence="3 4">RN42</strain>
    </source>
</reference>
<feature type="compositionally biased region" description="Basic and acidic residues" evidence="2">
    <location>
        <begin position="231"/>
        <end position="240"/>
    </location>
</feature>
<keyword evidence="4" id="KW-1185">Reference proteome</keyword>
<protein>
    <submittedName>
        <fullName evidence="3">Uncharacterized protein</fullName>
    </submittedName>
</protein>
<name>A0A3N4HP21_ASCIM</name>
<feature type="compositionally biased region" description="Pro residues" evidence="2">
    <location>
        <begin position="249"/>
        <end position="273"/>
    </location>
</feature>
<dbReference type="AlphaFoldDB" id="A0A3N4HP21"/>
<gene>
    <name evidence="3" type="ORF">BJ508DRAFT_367777</name>
</gene>
<evidence type="ECO:0000256" key="2">
    <source>
        <dbReference type="SAM" id="MobiDB-lite"/>
    </source>
</evidence>
<keyword evidence="1" id="KW-0175">Coiled coil</keyword>
<dbReference type="Proteomes" id="UP000275078">
    <property type="component" value="Unassembled WGS sequence"/>
</dbReference>
<sequence>MEGVLNKHRGALFNAFSKQFVELKNDLKKEEDERRKKEEAEKQKLEERIIELEGLVCGKCTPLSIPITERPTKNIETVDHGTEAREDEPSFSLREFEDKIATLNDTILSLQTELGKVRAENEALREGSRKAPTVDAETTTDGPEEPSKPMTSNAEAQTNDPEAPPPADSEDWKSKASTYRERLVTLLTAHKKLQEKHDEAKSKWTQWISRDEQQRDLITKFQNELRRLRESRGLSVEEHGLLAPLPGSSGPPPITPSKPPQPRDPLGSSPPPAMAALTPARVKPEPTSPSLLNHPLEIADSDADSDLTDSPPSPAPPPLTRNPRLPTANDAKIITIKSEPSTQSIFRGNTGIQDYSELDLDDIGAKAPTPRVVRSVDPDEARARAEALAEELSLGVDVEEEMVEALEDVESGGEELHRRLFSPTRPARPATESQMEEEDIRMELLGRILRRLGLCTLACLRRPCRLRQSKHQPGQFNEDSSKNQHFLHPLQYDHQQDPRETHYKTRPSHQRTPPSSMP</sequence>
<feature type="region of interest" description="Disordered" evidence="2">
    <location>
        <begin position="116"/>
        <end position="176"/>
    </location>
</feature>
<accession>A0A3N4HP21</accession>
<feature type="coiled-coil region" evidence="1">
    <location>
        <begin position="13"/>
        <end position="55"/>
    </location>
</feature>
<feature type="compositionally biased region" description="Basic and acidic residues" evidence="2">
    <location>
        <begin position="116"/>
        <end position="129"/>
    </location>
</feature>
<evidence type="ECO:0000313" key="3">
    <source>
        <dbReference type="EMBL" id="RPA71404.1"/>
    </source>
</evidence>
<feature type="compositionally biased region" description="Basic and acidic residues" evidence="2">
    <location>
        <begin position="494"/>
        <end position="503"/>
    </location>
</feature>
<feature type="compositionally biased region" description="Pro residues" evidence="2">
    <location>
        <begin position="311"/>
        <end position="320"/>
    </location>
</feature>
<evidence type="ECO:0000313" key="4">
    <source>
        <dbReference type="Proteomes" id="UP000275078"/>
    </source>
</evidence>
<dbReference type="EMBL" id="ML119933">
    <property type="protein sequence ID" value="RPA71404.1"/>
    <property type="molecule type" value="Genomic_DNA"/>
</dbReference>
<feature type="region of interest" description="Disordered" evidence="2">
    <location>
        <begin position="489"/>
        <end position="518"/>
    </location>
</feature>
<organism evidence="3 4">
    <name type="scientific">Ascobolus immersus RN42</name>
    <dbReference type="NCBI Taxonomy" id="1160509"/>
    <lineage>
        <taxon>Eukaryota</taxon>
        <taxon>Fungi</taxon>
        <taxon>Dikarya</taxon>
        <taxon>Ascomycota</taxon>
        <taxon>Pezizomycotina</taxon>
        <taxon>Pezizomycetes</taxon>
        <taxon>Pezizales</taxon>
        <taxon>Ascobolaceae</taxon>
        <taxon>Ascobolus</taxon>
    </lineage>
</organism>